<name>A0AAE3WBL8_9RHOB</name>
<dbReference type="EMBL" id="JANHAX010000001">
    <property type="protein sequence ID" value="MDQ2088705.1"/>
    <property type="molecule type" value="Genomic_DNA"/>
</dbReference>
<reference evidence="1" key="1">
    <citation type="submission" date="2022-07" db="EMBL/GenBank/DDBJ databases">
        <authorList>
            <person name="Otstavnykh N."/>
            <person name="Isaeva M."/>
            <person name="Bystritskaya E."/>
        </authorList>
    </citation>
    <scope>NUCLEOTIDE SEQUENCE</scope>
    <source>
        <strain evidence="1">KCTC 52189</strain>
    </source>
</reference>
<gene>
    <name evidence="1" type="ORF">NO357_02165</name>
</gene>
<comment type="caution">
    <text evidence="1">The sequence shown here is derived from an EMBL/GenBank/DDBJ whole genome shotgun (WGS) entry which is preliminary data.</text>
</comment>
<dbReference type="Proteomes" id="UP001226762">
    <property type="component" value="Unassembled WGS sequence"/>
</dbReference>
<evidence type="ECO:0000313" key="1">
    <source>
        <dbReference type="EMBL" id="MDQ2088705.1"/>
    </source>
</evidence>
<protein>
    <submittedName>
        <fullName evidence="1">Uncharacterized protein</fullName>
    </submittedName>
</protein>
<sequence>MDDYNSPDDSFLCSNDTGEYREQFDALVSVFLAKDSPVFRASAHASVLSSAITHLA</sequence>
<organism evidence="1 2">
    <name type="scientific">Marimonas arenosa</name>
    <dbReference type="NCBI Taxonomy" id="1795305"/>
    <lineage>
        <taxon>Bacteria</taxon>
        <taxon>Pseudomonadati</taxon>
        <taxon>Pseudomonadota</taxon>
        <taxon>Alphaproteobacteria</taxon>
        <taxon>Rhodobacterales</taxon>
        <taxon>Paracoccaceae</taxon>
        <taxon>Marimonas</taxon>
    </lineage>
</organism>
<evidence type="ECO:0000313" key="2">
    <source>
        <dbReference type="Proteomes" id="UP001226762"/>
    </source>
</evidence>
<keyword evidence="2" id="KW-1185">Reference proteome</keyword>
<dbReference type="RefSeq" id="WP_306733970.1">
    <property type="nucleotide sequence ID" value="NZ_JANHAX010000001.1"/>
</dbReference>
<proteinExistence type="predicted"/>
<dbReference type="AlphaFoldDB" id="A0AAE3WBL8"/>
<accession>A0AAE3WBL8</accession>
<reference evidence="1" key="2">
    <citation type="submission" date="2023-02" db="EMBL/GenBank/DDBJ databases">
        <title>'Rhodoalgimonas zhirmunskyi' gen. nov., isolated from a red alga.</title>
        <authorList>
            <person name="Nedashkovskaya O.I."/>
            <person name="Otstavnykh N.Y."/>
            <person name="Bystritskaya E.P."/>
            <person name="Balabanova L.A."/>
            <person name="Isaeva M.P."/>
        </authorList>
    </citation>
    <scope>NUCLEOTIDE SEQUENCE</scope>
    <source>
        <strain evidence="1">KCTC 52189</strain>
    </source>
</reference>